<dbReference type="EMBL" id="GFPF01003320">
    <property type="protein sequence ID" value="MAA14466.1"/>
    <property type="molecule type" value="Transcribed_RNA"/>
</dbReference>
<organism evidence="1">
    <name type="scientific">Rhipicephalus zambeziensis</name>
    <dbReference type="NCBI Taxonomy" id="60191"/>
    <lineage>
        <taxon>Eukaryota</taxon>
        <taxon>Metazoa</taxon>
        <taxon>Ecdysozoa</taxon>
        <taxon>Arthropoda</taxon>
        <taxon>Chelicerata</taxon>
        <taxon>Arachnida</taxon>
        <taxon>Acari</taxon>
        <taxon>Parasitiformes</taxon>
        <taxon>Ixodida</taxon>
        <taxon>Ixodoidea</taxon>
        <taxon>Ixodidae</taxon>
        <taxon>Rhipicephalinae</taxon>
        <taxon>Rhipicephalus</taxon>
        <taxon>Rhipicephalus</taxon>
    </lineage>
</organism>
<dbReference type="AlphaFoldDB" id="A0A224Y9X8"/>
<accession>A0A224Y9X8</accession>
<reference evidence="1" key="1">
    <citation type="journal article" date="2017" name="Parasit. Vectors">
        <title>Sialotranscriptomics of Rhipicephalus zambeziensis reveals intricate expression profiles of secretory proteins and suggests tight temporal transcriptional regulation during blood-feeding.</title>
        <authorList>
            <person name="de Castro M.H."/>
            <person name="de Klerk D."/>
            <person name="Pienaar R."/>
            <person name="Rees D.J.G."/>
            <person name="Mans B.J."/>
        </authorList>
    </citation>
    <scope>NUCLEOTIDE SEQUENCE</scope>
    <source>
        <tissue evidence="1">Salivary glands</tissue>
    </source>
</reference>
<proteinExistence type="predicted"/>
<protein>
    <submittedName>
        <fullName evidence="1">Uncharacterized protein</fullName>
    </submittedName>
</protein>
<name>A0A224Y9X8_9ACAR</name>
<evidence type="ECO:0000313" key="1">
    <source>
        <dbReference type="EMBL" id="MAA14466.1"/>
    </source>
</evidence>
<sequence length="114" mass="13326">MHARQSSAQQCTGNLRNQSTCYWCLLVKIHVVLINEWTKQHFTRSREVVCIGIPNSRRYMQHRSVPVSRKKKFSFAQSSSKHTSKAVTIQTTRDATKFPRAEQNYLVVFRNLRS</sequence>